<dbReference type="PANTHER" id="PTHR15204:SF0">
    <property type="entry name" value="LARGE PROLINE-RICH PROTEIN BAG6"/>
    <property type="match status" value="1"/>
</dbReference>
<accession>A0AAE1LH19</accession>
<dbReference type="Proteomes" id="UP001219518">
    <property type="component" value="Unassembled WGS sequence"/>
</dbReference>
<dbReference type="AlphaFoldDB" id="A0AAE1LH19"/>
<sequence>MSDSEMDVELNEELPAFDGMDVPGNDANGVAPSDMRCPKCNEAFDGLSRAPSTCVNGVQCMKCNDGTEVKDVFMTPRDILSPEPPQDKGGNGESGDSRNKEQASRTALIAEPSLEAASSSEAEVKVKCINGATVTAKVNPNSTKVLDLKKTVHQQTGISSERQHLLFKGKNLIDAKTLKESKVTHGATLQMGNKCYGG</sequence>
<proteinExistence type="predicted"/>
<reference evidence="3" key="2">
    <citation type="journal article" date="2023" name="BMC Genomics">
        <title>Pest status, molecular evolution, and epigenetic factors derived from the genome assembly of Frankliniella fusca, a thysanopteran phytovirus vector.</title>
        <authorList>
            <person name="Catto M.A."/>
            <person name="Labadie P.E."/>
            <person name="Jacobson A.L."/>
            <person name="Kennedy G.G."/>
            <person name="Srinivasan R."/>
            <person name="Hunt B.G."/>
        </authorList>
    </citation>
    <scope>NUCLEOTIDE SEQUENCE</scope>
    <source>
        <strain evidence="3">PL_HMW_Pooled</strain>
    </source>
</reference>
<feature type="region of interest" description="Disordered" evidence="1">
    <location>
        <begin position="75"/>
        <end position="105"/>
    </location>
</feature>
<gene>
    <name evidence="3" type="ORF">KUF71_008279</name>
</gene>
<dbReference type="EMBL" id="JAHWGI010000970">
    <property type="protein sequence ID" value="KAK3919130.1"/>
    <property type="molecule type" value="Genomic_DNA"/>
</dbReference>
<name>A0AAE1LH19_9NEOP</name>
<dbReference type="PANTHER" id="PTHR15204">
    <property type="entry name" value="LARGE PROLINE-RICH PROTEIN BAG6"/>
    <property type="match status" value="1"/>
</dbReference>
<dbReference type="SMART" id="SM00213">
    <property type="entry name" value="UBQ"/>
    <property type="match status" value="1"/>
</dbReference>
<evidence type="ECO:0000256" key="1">
    <source>
        <dbReference type="SAM" id="MobiDB-lite"/>
    </source>
</evidence>
<dbReference type="CDD" id="cd17039">
    <property type="entry name" value="Ubl_ubiquitin_like"/>
    <property type="match status" value="1"/>
</dbReference>
<protein>
    <submittedName>
        <fullName evidence="3">Viral Ubiquitin</fullName>
    </submittedName>
</protein>
<dbReference type="Gene3D" id="3.10.20.90">
    <property type="entry name" value="Phosphatidylinositol 3-kinase Catalytic Subunit, Chain A, domain 1"/>
    <property type="match status" value="1"/>
</dbReference>
<dbReference type="GO" id="GO:0051787">
    <property type="term" value="F:misfolded protein binding"/>
    <property type="evidence" value="ECO:0007669"/>
    <property type="project" value="TreeGrafter"/>
</dbReference>
<evidence type="ECO:0000259" key="2">
    <source>
        <dbReference type="PROSITE" id="PS50053"/>
    </source>
</evidence>
<dbReference type="Pfam" id="PF00240">
    <property type="entry name" value="ubiquitin"/>
    <property type="match status" value="1"/>
</dbReference>
<dbReference type="InterPro" id="IPR000626">
    <property type="entry name" value="Ubiquitin-like_dom"/>
</dbReference>
<organism evidence="3 4">
    <name type="scientific">Frankliniella fusca</name>
    <dbReference type="NCBI Taxonomy" id="407009"/>
    <lineage>
        <taxon>Eukaryota</taxon>
        <taxon>Metazoa</taxon>
        <taxon>Ecdysozoa</taxon>
        <taxon>Arthropoda</taxon>
        <taxon>Hexapoda</taxon>
        <taxon>Insecta</taxon>
        <taxon>Pterygota</taxon>
        <taxon>Neoptera</taxon>
        <taxon>Paraneoptera</taxon>
        <taxon>Thysanoptera</taxon>
        <taxon>Terebrantia</taxon>
        <taxon>Thripoidea</taxon>
        <taxon>Thripidae</taxon>
        <taxon>Frankliniella</taxon>
    </lineage>
</organism>
<comment type="caution">
    <text evidence="3">The sequence shown here is derived from an EMBL/GenBank/DDBJ whole genome shotgun (WGS) entry which is preliminary data.</text>
</comment>
<dbReference type="GO" id="GO:0036503">
    <property type="term" value="P:ERAD pathway"/>
    <property type="evidence" value="ECO:0007669"/>
    <property type="project" value="TreeGrafter"/>
</dbReference>
<dbReference type="SUPFAM" id="SSF54236">
    <property type="entry name" value="Ubiquitin-like"/>
    <property type="match status" value="1"/>
</dbReference>
<reference evidence="3" key="1">
    <citation type="submission" date="2021-07" db="EMBL/GenBank/DDBJ databases">
        <authorList>
            <person name="Catto M.A."/>
            <person name="Jacobson A."/>
            <person name="Kennedy G."/>
            <person name="Labadie P."/>
            <person name="Hunt B.G."/>
            <person name="Srinivasan R."/>
        </authorList>
    </citation>
    <scope>NUCLEOTIDE SEQUENCE</scope>
    <source>
        <strain evidence="3">PL_HMW_Pooled</strain>
        <tissue evidence="3">Head</tissue>
    </source>
</reference>
<evidence type="ECO:0000313" key="3">
    <source>
        <dbReference type="EMBL" id="KAK3919130.1"/>
    </source>
</evidence>
<feature type="domain" description="Ubiquitin-like" evidence="2">
    <location>
        <begin position="122"/>
        <end position="198"/>
    </location>
</feature>
<dbReference type="InterPro" id="IPR029071">
    <property type="entry name" value="Ubiquitin-like_domsf"/>
</dbReference>
<keyword evidence="4" id="KW-1185">Reference proteome</keyword>
<evidence type="ECO:0000313" key="4">
    <source>
        <dbReference type="Proteomes" id="UP001219518"/>
    </source>
</evidence>
<dbReference type="GO" id="GO:0071818">
    <property type="term" value="C:BAT3 complex"/>
    <property type="evidence" value="ECO:0007669"/>
    <property type="project" value="TreeGrafter"/>
</dbReference>
<dbReference type="GO" id="GO:0031593">
    <property type="term" value="F:polyubiquitin modification-dependent protein binding"/>
    <property type="evidence" value="ECO:0007669"/>
    <property type="project" value="TreeGrafter"/>
</dbReference>
<dbReference type="PROSITE" id="PS50053">
    <property type="entry name" value="UBIQUITIN_2"/>
    <property type="match status" value="1"/>
</dbReference>